<evidence type="ECO:0000313" key="8">
    <source>
        <dbReference type="Proteomes" id="UP001185927"/>
    </source>
</evidence>
<feature type="domain" description="AMP-dependent synthetase/ligase" evidence="5">
    <location>
        <begin position="19"/>
        <end position="397"/>
    </location>
</feature>
<evidence type="ECO:0000256" key="2">
    <source>
        <dbReference type="ARBA" id="ARBA00022598"/>
    </source>
</evidence>
<accession>A0ABU4C3I1</accession>
<protein>
    <submittedName>
        <fullName evidence="7">Long-chain fatty acid--CoA ligase</fullName>
    </submittedName>
</protein>
<comment type="similarity">
    <text evidence="1">Belongs to the ATP-dependent AMP-binding enzyme family.</text>
</comment>
<organism evidence="7 8">
    <name type="scientific">Rhodococcus globerulus</name>
    <dbReference type="NCBI Taxonomy" id="33008"/>
    <lineage>
        <taxon>Bacteria</taxon>
        <taxon>Bacillati</taxon>
        <taxon>Actinomycetota</taxon>
        <taxon>Actinomycetes</taxon>
        <taxon>Mycobacteriales</taxon>
        <taxon>Nocardiaceae</taxon>
        <taxon>Rhodococcus</taxon>
    </lineage>
</organism>
<keyword evidence="8" id="KW-1185">Reference proteome</keyword>
<gene>
    <name evidence="7" type="ORF">R3Q16_30340</name>
</gene>
<sequence>MINGLTMDDYPLSPTAVVERAERFHTDKDVVSRRPDGSITRTTLGACAHRARKLATALTDLGVSEGDKVATLLWNQAEHLEMYFAVPAMGAIVHTLNPRLHADELTFIVGDAQDRIIVVDESLLEVFDSFRLTHHFDHVIVVTHNRPAPAGMLDYENIIRDAEPIQWPRIDERQAGAMCYTSGTTGRPKGVVYSHRSLVLHSMAAALPDALGVSTQDTLLPVVPMFHVNAWGLPYAAALLGARLVLPGSKLDAVSVLDLIETEKVTMSAGVPTVWMTMLDALDAEPNRWDLSLLDRLIVGGAAAPRSLLEGYDRHGLTVVQAWGMTETSPMGAVSRLPADLENCDEKTKYEFRTRQGIAMPFFDIRARNEDGEFIVWDDNAMGELEVRGPWVASGYHNDTGADNFTEDGWFRTGDIVRIDSRGCIRICDRSKDLVKSGGEWISSVDLENHLMAHPAVAEAAVIAVPDERWGERPLAVLVLRTGMTADTVQLREHLSTEFARWQLPERFEFVSTIPRTATGKFKKRDLRDQFTA</sequence>
<dbReference type="GO" id="GO:0016874">
    <property type="term" value="F:ligase activity"/>
    <property type="evidence" value="ECO:0007669"/>
    <property type="project" value="UniProtKB-KW"/>
</dbReference>
<proteinExistence type="inferred from homology"/>
<evidence type="ECO:0000259" key="6">
    <source>
        <dbReference type="Pfam" id="PF13193"/>
    </source>
</evidence>
<evidence type="ECO:0000256" key="4">
    <source>
        <dbReference type="ARBA" id="ARBA00023098"/>
    </source>
</evidence>
<comment type="caution">
    <text evidence="7">The sequence shown here is derived from an EMBL/GenBank/DDBJ whole genome shotgun (WGS) entry which is preliminary data.</text>
</comment>
<dbReference type="Pfam" id="PF00501">
    <property type="entry name" value="AMP-binding"/>
    <property type="match status" value="1"/>
</dbReference>
<dbReference type="InterPro" id="IPR042099">
    <property type="entry name" value="ANL_N_sf"/>
</dbReference>
<dbReference type="PANTHER" id="PTHR43859:SF4">
    <property type="entry name" value="BUTANOATE--COA LIGASE AAE1-RELATED"/>
    <property type="match status" value="1"/>
</dbReference>
<dbReference type="InterPro" id="IPR000873">
    <property type="entry name" value="AMP-dep_synth/lig_dom"/>
</dbReference>
<name>A0ABU4C3I1_RHOGO</name>
<dbReference type="RefSeq" id="WP_317545371.1">
    <property type="nucleotide sequence ID" value="NZ_JAWLKB010000027.1"/>
</dbReference>
<dbReference type="PROSITE" id="PS00455">
    <property type="entry name" value="AMP_BINDING"/>
    <property type="match status" value="1"/>
</dbReference>
<dbReference type="Gene3D" id="3.40.50.12780">
    <property type="entry name" value="N-terminal domain of ligase-like"/>
    <property type="match status" value="1"/>
</dbReference>
<evidence type="ECO:0000259" key="5">
    <source>
        <dbReference type="Pfam" id="PF00501"/>
    </source>
</evidence>
<reference evidence="7 8" key="1">
    <citation type="submission" date="2023-10" db="EMBL/GenBank/DDBJ databases">
        <title>Development of a sustainable strategy for remediation of hydrocarbon-contaminated territories based on the waste exchange concept.</title>
        <authorList>
            <person name="Krivoruchko A."/>
        </authorList>
    </citation>
    <scope>NUCLEOTIDE SEQUENCE [LARGE SCALE GENOMIC DNA]</scope>
    <source>
        <strain evidence="7 8">IEGM 1203</strain>
    </source>
</reference>
<feature type="domain" description="AMP-binding enzyme C-terminal" evidence="6">
    <location>
        <begin position="447"/>
        <end position="521"/>
    </location>
</feature>
<dbReference type="PANTHER" id="PTHR43859">
    <property type="entry name" value="ACYL-ACTIVATING ENZYME"/>
    <property type="match status" value="1"/>
</dbReference>
<evidence type="ECO:0000256" key="3">
    <source>
        <dbReference type="ARBA" id="ARBA00022832"/>
    </source>
</evidence>
<keyword evidence="4" id="KW-0443">Lipid metabolism</keyword>
<dbReference type="SUPFAM" id="SSF56801">
    <property type="entry name" value="Acetyl-CoA synthetase-like"/>
    <property type="match status" value="1"/>
</dbReference>
<keyword evidence="2 7" id="KW-0436">Ligase</keyword>
<dbReference type="Gene3D" id="3.30.300.30">
    <property type="match status" value="1"/>
</dbReference>
<dbReference type="NCBIfam" id="NF004837">
    <property type="entry name" value="PRK06187.1"/>
    <property type="match status" value="1"/>
</dbReference>
<dbReference type="Pfam" id="PF13193">
    <property type="entry name" value="AMP-binding_C"/>
    <property type="match status" value="1"/>
</dbReference>
<dbReference type="EMBL" id="JAWLKB010000027">
    <property type="protein sequence ID" value="MDV6270933.1"/>
    <property type="molecule type" value="Genomic_DNA"/>
</dbReference>
<dbReference type="Proteomes" id="UP001185927">
    <property type="component" value="Unassembled WGS sequence"/>
</dbReference>
<evidence type="ECO:0000313" key="7">
    <source>
        <dbReference type="EMBL" id="MDV6270933.1"/>
    </source>
</evidence>
<dbReference type="InterPro" id="IPR045851">
    <property type="entry name" value="AMP-bd_C_sf"/>
</dbReference>
<keyword evidence="3" id="KW-0276">Fatty acid metabolism</keyword>
<dbReference type="InterPro" id="IPR025110">
    <property type="entry name" value="AMP-bd_C"/>
</dbReference>
<dbReference type="InterPro" id="IPR020845">
    <property type="entry name" value="AMP-binding_CS"/>
</dbReference>
<dbReference type="CDD" id="cd12119">
    <property type="entry name" value="ttLC_FACS_AlkK_like"/>
    <property type="match status" value="1"/>
</dbReference>
<evidence type="ECO:0000256" key="1">
    <source>
        <dbReference type="ARBA" id="ARBA00006432"/>
    </source>
</evidence>